<keyword evidence="2" id="KW-1185">Reference proteome</keyword>
<evidence type="ECO:0000313" key="2">
    <source>
        <dbReference type="Proteomes" id="UP000799421"/>
    </source>
</evidence>
<reference evidence="1" key="1">
    <citation type="journal article" date="2020" name="Stud. Mycol.">
        <title>101 Dothideomycetes genomes: a test case for predicting lifestyles and emergence of pathogens.</title>
        <authorList>
            <person name="Haridas S."/>
            <person name="Albert R."/>
            <person name="Binder M."/>
            <person name="Bloem J."/>
            <person name="Labutti K."/>
            <person name="Salamov A."/>
            <person name="Andreopoulos B."/>
            <person name="Baker S."/>
            <person name="Barry K."/>
            <person name="Bills G."/>
            <person name="Bluhm B."/>
            <person name="Cannon C."/>
            <person name="Castanera R."/>
            <person name="Culley D."/>
            <person name="Daum C."/>
            <person name="Ezra D."/>
            <person name="Gonzalez J."/>
            <person name="Henrissat B."/>
            <person name="Kuo A."/>
            <person name="Liang C."/>
            <person name="Lipzen A."/>
            <person name="Lutzoni F."/>
            <person name="Magnuson J."/>
            <person name="Mondo S."/>
            <person name="Nolan M."/>
            <person name="Ohm R."/>
            <person name="Pangilinan J."/>
            <person name="Park H.-J."/>
            <person name="Ramirez L."/>
            <person name="Alfaro M."/>
            <person name="Sun H."/>
            <person name="Tritt A."/>
            <person name="Yoshinaga Y."/>
            <person name="Zwiers L.-H."/>
            <person name="Turgeon B."/>
            <person name="Goodwin S."/>
            <person name="Spatafora J."/>
            <person name="Crous P."/>
            <person name="Grigoriev I."/>
        </authorList>
    </citation>
    <scope>NUCLEOTIDE SEQUENCE</scope>
    <source>
        <strain evidence="1">CBS 480.64</strain>
    </source>
</reference>
<sequence length="129" mass="14166">MAFLWQMAAGALPRSQSVPQQMWRLKSEPEEGQIQPQIWRSGCGSLQVPAYSREEFVPTAVISHRRLQPGYLADEAAALQLPYVAAQQPAVAQLGRGEAAPSLSQHPGFGHTVRIANSSFKLAQTMFHL</sequence>
<dbReference type="AlphaFoldDB" id="A0A6A7C6C2"/>
<gene>
    <name evidence="1" type="ORF">K470DRAFT_255545</name>
</gene>
<dbReference type="EMBL" id="MU005963">
    <property type="protein sequence ID" value="KAF2863034.1"/>
    <property type="molecule type" value="Genomic_DNA"/>
</dbReference>
<evidence type="ECO:0000313" key="1">
    <source>
        <dbReference type="EMBL" id="KAF2863034.1"/>
    </source>
</evidence>
<organism evidence="1 2">
    <name type="scientific">Piedraia hortae CBS 480.64</name>
    <dbReference type="NCBI Taxonomy" id="1314780"/>
    <lineage>
        <taxon>Eukaryota</taxon>
        <taxon>Fungi</taxon>
        <taxon>Dikarya</taxon>
        <taxon>Ascomycota</taxon>
        <taxon>Pezizomycotina</taxon>
        <taxon>Dothideomycetes</taxon>
        <taxon>Dothideomycetidae</taxon>
        <taxon>Capnodiales</taxon>
        <taxon>Piedraiaceae</taxon>
        <taxon>Piedraia</taxon>
    </lineage>
</organism>
<protein>
    <submittedName>
        <fullName evidence="1">Uncharacterized protein</fullName>
    </submittedName>
</protein>
<proteinExistence type="predicted"/>
<name>A0A6A7C6C2_9PEZI</name>
<accession>A0A6A7C6C2</accession>
<dbReference type="Proteomes" id="UP000799421">
    <property type="component" value="Unassembled WGS sequence"/>
</dbReference>